<keyword evidence="4" id="KW-0121">Carboxypeptidase</keyword>
<accession>A0ABT7BYE9</accession>
<dbReference type="EC" id="3.4.16.4" evidence="4"/>
<dbReference type="PANTHER" id="PTHR30023">
    <property type="entry name" value="D-ALANYL-D-ALANINE CARBOXYPEPTIDASE"/>
    <property type="match status" value="1"/>
</dbReference>
<dbReference type="SUPFAM" id="SSF56601">
    <property type="entry name" value="beta-lactamase/transpeptidase-like"/>
    <property type="match status" value="1"/>
</dbReference>
<feature type="compositionally biased region" description="Pro residues" evidence="3">
    <location>
        <begin position="69"/>
        <end position="79"/>
    </location>
</feature>
<evidence type="ECO:0000256" key="2">
    <source>
        <dbReference type="ARBA" id="ARBA00022801"/>
    </source>
</evidence>
<feature type="region of interest" description="Disordered" evidence="3">
    <location>
        <begin position="25"/>
        <end position="91"/>
    </location>
</feature>
<reference evidence="4 5" key="1">
    <citation type="submission" date="2023-01" db="EMBL/GenBank/DDBJ databases">
        <title>Novel diversity within Roseofilum (Cyanobacteria; Desertifilaceae) from marine benthic mats with descriptions of four novel species.</title>
        <authorList>
            <person name="Wang Y."/>
            <person name="Berthold D.E."/>
            <person name="Hu J."/>
            <person name="Lefler F.W."/>
            <person name="Laughinghouse H.D. IV."/>
        </authorList>
    </citation>
    <scope>NUCLEOTIDE SEQUENCE [LARGE SCALE GENOMIC DNA]</scope>
    <source>
        <strain evidence="4 5">BLCC-M143</strain>
    </source>
</reference>
<dbReference type="Proteomes" id="UP001232992">
    <property type="component" value="Unassembled WGS sequence"/>
</dbReference>
<keyword evidence="2 4" id="KW-0378">Hydrolase</keyword>
<dbReference type="InterPro" id="IPR012338">
    <property type="entry name" value="Beta-lactam/transpept-like"/>
</dbReference>
<keyword evidence="5" id="KW-1185">Reference proteome</keyword>
<dbReference type="Gene3D" id="3.40.710.10">
    <property type="entry name" value="DD-peptidase/beta-lactamase superfamily"/>
    <property type="match status" value="1"/>
</dbReference>
<dbReference type="EMBL" id="JAQOSQ010000013">
    <property type="protein sequence ID" value="MDJ1184224.1"/>
    <property type="molecule type" value="Genomic_DNA"/>
</dbReference>
<comment type="caution">
    <text evidence="4">The sequence shown here is derived from an EMBL/GenBank/DDBJ whole genome shotgun (WGS) entry which is preliminary data.</text>
</comment>
<keyword evidence="4" id="KW-0645">Protease</keyword>
<evidence type="ECO:0000313" key="5">
    <source>
        <dbReference type="Proteomes" id="UP001232992"/>
    </source>
</evidence>
<evidence type="ECO:0000256" key="1">
    <source>
        <dbReference type="ARBA" id="ARBA00006096"/>
    </source>
</evidence>
<gene>
    <name evidence="4" type="ORF">PMH09_13645</name>
</gene>
<name>A0ABT7BYE9_9CYAN</name>
<dbReference type="PANTHER" id="PTHR30023:SF0">
    <property type="entry name" value="PENICILLIN-SENSITIVE CARBOXYPEPTIDASE A"/>
    <property type="match status" value="1"/>
</dbReference>
<dbReference type="PROSITE" id="PS51257">
    <property type="entry name" value="PROKAR_LIPOPROTEIN"/>
    <property type="match status" value="1"/>
</dbReference>
<feature type="compositionally biased region" description="Low complexity" evidence="3">
    <location>
        <begin position="41"/>
        <end position="68"/>
    </location>
</feature>
<evidence type="ECO:0000313" key="4">
    <source>
        <dbReference type="EMBL" id="MDJ1184224.1"/>
    </source>
</evidence>
<comment type="similarity">
    <text evidence="1">Belongs to the peptidase S13 family.</text>
</comment>
<sequence>MVSRLWINAIVPAIAIGVLTGCESEPGFPPPNPDYSQPELPNGNNSNPTTDNTTDNATGDNTTGNGDSNPPPVVVPPKPSRTVLAAPENPDAEVNARVQQILDNMAAKGYGKSNQGIWMQSGDTLLANYQGTVPLPAASLTKIATSLAVLDAFGPEHQFLTEIGYTGTLENGVIQGDLVIIGGKDPFFVWEDAIAIGNALSELGITGVTGNLVIVGAFYMNYEDNPKTSGALLRQGLNVQLWPDDAYLQFENLPNNTPQPQVSAGGLVKTVKSTPANIQPLLEYSSLPVAELLKKMNQYSNNPMAEMFARMVGGAGIVSQKTAELAGVPAAEIKLINGSGLGEDNKMSPRAAIALFLAIQSLLEPYNMTVGDIVAIVGEDEGILESRPLPKFTVTKSGSLYAVSALAGALPTRDRGTVWFAILNGGSSYEDFREEQEAFLNEFSTQWGAVSRLPKELRPGTSPFSKSRLKRVK</sequence>
<dbReference type="Gene3D" id="3.50.80.20">
    <property type="entry name" value="D-Ala-D-Ala carboxypeptidase C, peptidase S13"/>
    <property type="match status" value="1"/>
</dbReference>
<dbReference type="InterPro" id="IPR000667">
    <property type="entry name" value="Peptidase_S13"/>
</dbReference>
<proteinExistence type="inferred from homology"/>
<dbReference type="Pfam" id="PF02113">
    <property type="entry name" value="Peptidase_S13"/>
    <property type="match status" value="2"/>
</dbReference>
<evidence type="ECO:0000256" key="3">
    <source>
        <dbReference type="SAM" id="MobiDB-lite"/>
    </source>
</evidence>
<dbReference type="GO" id="GO:0009002">
    <property type="term" value="F:serine-type D-Ala-D-Ala carboxypeptidase activity"/>
    <property type="evidence" value="ECO:0007669"/>
    <property type="project" value="UniProtKB-EC"/>
</dbReference>
<dbReference type="RefSeq" id="WP_283758878.1">
    <property type="nucleotide sequence ID" value="NZ_JAQOSQ010000013.1"/>
</dbReference>
<organism evidence="4 5">
    <name type="scientific">Roseofilum casamattae BLCC-M143</name>
    <dbReference type="NCBI Taxonomy" id="3022442"/>
    <lineage>
        <taxon>Bacteria</taxon>
        <taxon>Bacillati</taxon>
        <taxon>Cyanobacteriota</taxon>
        <taxon>Cyanophyceae</taxon>
        <taxon>Desertifilales</taxon>
        <taxon>Desertifilaceae</taxon>
        <taxon>Roseofilum</taxon>
        <taxon>Roseofilum casamattae</taxon>
    </lineage>
</organism>
<protein>
    <submittedName>
        <fullName evidence="4">D-alanyl-D-alanine carboxypeptidase</fullName>
        <ecNumber evidence="4">3.4.16.4</ecNumber>
    </submittedName>
</protein>
<dbReference type="PRINTS" id="PR00922">
    <property type="entry name" value="DADACBPTASE3"/>
</dbReference>